<reference evidence="2 3" key="1">
    <citation type="submission" date="2016-02" db="EMBL/GenBank/DDBJ databases">
        <title>Genome analysis of coral dinoflagellate symbionts highlights evolutionary adaptations to a symbiotic lifestyle.</title>
        <authorList>
            <person name="Aranda M."/>
            <person name="Li Y."/>
            <person name="Liew Y.J."/>
            <person name="Baumgarten S."/>
            <person name="Simakov O."/>
            <person name="Wilson M."/>
            <person name="Piel J."/>
            <person name="Ashoor H."/>
            <person name="Bougouffa S."/>
            <person name="Bajic V.B."/>
            <person name="Ryu T."/>
            <person name="Ravasi T."/>
            <person name="Bayer T."/>
            <person name="Micklem G."/>
            <person name="Kim H."/>
            <person name="Bhak J."/>
            <person name="Lajeunesse T.C."/>
            <person name="Voolstra C.R."/>
        </authorList>
    </citation>
    <scope>NUCLEOTIDE SEQUENCE [LARGE SCALE GENOMIC DNA]</scope>
    <source>
        <strain evidence="2 3">CCMP2467</strain>
    </source>
</reference>
<evidence type="ECO:0000313" key="3">
    <source>
        <dbReference type="Proteomes" id="UP000186817"/>
    </source>
</evidence>
<keyword evidence="1" id="KW-0812">Transmembrane</keyword>
<dbReference type="EMBL" id="LSRX01000451">
    <property type="protein sequence ID" value="OLP96940.1"/>
    <property type="molecule type" value="Genomic_DNA"/>
</dbReference>
<keyword evidence="1" id="KW-0472">Membrane</keyword>
<feature type="transmembrane region" description="Helical" evidence="1">
    <location>
        <begin position="20"/>
        <end position="40"/>
    </location>
</feature>
<evidence type="ECO:0000313" key="2">
    <source>
        <dbReference type="EMBL" id="OLP96940.1"/>
    </source>
</evidence>
<dbReference type="Proteomes" id="UP000186817">
    <property type="component" value="Unassembled WGS sequence"/>
</dbReference>
<proteinExistence type="predicted"/>
<dbReference type="AlphaFoldDB" id="A0A1Q9DP46"/>
<evidence type="ECO:0000256" key="1">
    <source>
        <dbReference type="SAM" id="Phobius"/>
    </source>
</evidence>
<comment type="caution">
    <text evidence="2">The sequence shown here is derived from an EMBL/GenBank/DDBJ whole genome shotgun (WGS) entry which is preliminary data.</text>
</comment>
<gene>
    <name evidence="2" type="ORF">AK812_SmicGene20782</name>
</gene>
<sequence>MGPGIANAKYRHRTESNHMSIGWLAPAHAGLELGGVWGWLRGMVKDAMGRVYIVLEKPDKAWCEAFVLK</sequence>
<protein>
    <submittedName>
        <fullName evidence="2">Uncharacterized protein</fullName>
    </submittedName>
</protein>
<organism evidence="2 3">
    <name type="scientific">Symbiodinium microadriaticum</name>
    <name type="common">Dinoflagellate</name>
    <name type="synonym">Zooxanthella microadriatica</name>
    <dbReference type="NCBI Taxonomy" id="2951"/>
    <lineage>
        <taxon>Eukaryota</taxon>
        <taxon>Sar</taxon>
        <taxon>Alveolata</taxon>
        <taxon>Dinophyceae</taxon>
        <taxon>Suessiales</taxon>
        <taxon>Symbiodiniaceae</taxon>
        <taxon>Symbiodinium</taxon>
    </lineage>
</organism>
<name>A0A1Q9DP46_SYMMI</name>
<accession>A0A1Q9DP46</accession>
<keyword evidence="3" id="KW-1185">Reference proteome</keyword>
<keyword evidence="1" id="KW-1133">Transmembrane helix</keyword>